<feature type="transmembrane region" description="Helical" evidence="1">
    <location>
        <begin position="42"/>
        <end position="59"/>
    </location>
</feature>
<feature type="transmembrane region" description="Helical" evidence="1">
    <location>
        <begin position="591"/>
        <end position="613"/>
    </location>
</feature>
<dbReference type="EMBL" id="MU858145">
    <property type="protein sequence ID" value="KAK4211587.1"/>
    <property type="molecule type" value="Genomic_DNA"/>
</dbReference>
<proteinExistence type="predicted"/>
<dbReference type="AlphaFoldDB" id="A0AAN6Y8V7"/>
<keyword evidence="3" id="KW-1185">Reference proteome</keyword>
<protein>
    <submittedName>
        <fullName evidence="2">Uncharacterized protein</fullName>
    </submittedName>
</protein>
<evidence type="ECO:0000313" key="2">
    <source>
        <dbReference type="EMBL" id="KAK4211587.1"/>
    </source>
</evidence>
<keyword evidence="1" id="KW-0472">Membrane</keyword>
<keyword evidence="1" id="KW-1133">Transmembrane helix</keyword>
<reference evidence="2" key="2">
    <citation type="submission" date="2023-05" db="EMBL/GenBank/DDBJ databases">
        <authorList>
            <consortium name="Lawrence Berkeley National Laboratory"/>
            <person name="Steindorff A."/>
            <person name="Hensen N."/>
            <person name="Bonometti L."/>
            <person name="Westerberg I."/>
            <person name="Brannstrom I.O."/>
            <person name="Guillou S."/>
            <person name="Cros-Aarteil S."/>
            <person name="Calhoun S."/>
            <person name="Haridas S."/>
            <person name="Kuo A."/>
            <person name="Mondo S."/>
            <person name="Pangilinan J."/>
            <person name="Riley R."/>
            <person name="Labutti K."/>
            <person name="Andreopoulos B."/>
            <person name="Lipzen A."/>
            <person name="Chen C."/>
            <person name="Yanf M."/>
            <person name="Daum C."/>
            <person name="Ng V."/>
            <person name="Clum A."/>
            <person name="Ohm R."/>
            <person name="Martin F."/>
            <person name="Silar P."/>
            <person name="Natvig D."/>
            <person name="Lalanne C."/>
            <person name="Gautier V."/>
            <person name="Ament-Velasquez S.L."/>
            <person name="Kruys A."/>
            <person name="Hutchinson M.I."/>
            <person name="Powell A.J."/>
            <person name="Barry K."/>
            <person name="Miller A.N."/>
            <person name="Grigoriev I.V."/>
            <person name="Debuchy R."/>
            <person name="Gladieux P."/>
            <person name="Thoren M.H."/>
            <person name="Johannesson H."/>
        </authorList>
    </citation>
    <scope>NUCLEOTIDE SEQUENCE</scope>
    <source>
        <strain evidence="2">PSN293</strain>
    </source>
</reference>
<dbReference type="Proteomes" id="UP001301769">
    <property type="component" value="Unassembled WGS sequence"/>
</dbReference>
<sequence>MDAAGTTYGPSQYPVYMGSWVNWSRGRVFGATLTMTRQSGNLLIAFTALFVAFVSSRVWRIACFTLHRRFSSPEARDALHHQRQAILRNSWSPEVSVWTLGKLLLAWRRSSAKRPFARILPVLAGALICVCAFALAGGFSSQISTSIGDEILIASSNCGIVLLQQNNVTHNGLLARLRSDSEFASNAANYAQQCYSLLDRSNSSTMFDCNTFTVGRLPAIIDNDAPCPFNETICRSKSNVRFDTGYLDSNEHLGINAPPEERFQFRQVYSCAPLQTDGYTEHRTGVNRNFTRYYYGSGVIGGEIATNFTHEVFSIETQYSDVDDTTVGRNLISQGTVGVITGDTINGTTSPQSMWAPRPELFRPDGSVYLAYFMGDGLVFSEKSTDDWYRATTPFLSSHQVGLVDQKPTYRTDEAAAPLACVEQYQFCRTSESPPSGPEASDRCGPLASWFDALAGAAPLFEVPEEDFVQYGTYNENSTMPSIFIWLYYMVAAKQGGGPSTWLLQPGSNTLLSQKTVYAGIQLDSATNDQWKRDVLHWWFTYLAILQLSFTDVAAGVHNPDLLDYVVPPQKLQEKKLCNNQKIRSRLHTSFSIFGLAFIFVVGGIVTVISYILEPLFHSLDQRRKTTANSIAAGHRYRKDLEWTTNDVLHLQCLSYNPLLDDGVRWSKFQNEIPVLEPGHHMLKPLLLDGCGGAEGSCALHGVESRPDTYPDDKSGSVIVLVNEEHARHSADTTTGDKALHIQAAVHEVKK</sequence>
<comment type="caution">
    <text evidence="2">The sequence shown here is derived from an EMBL/GenBank/DDBJ whole genome shotgun (WGS) entry which is preliminary data.</text>
</comment>
<keyword evidence="1" id="KW-0812">Transmembrane</keyword>
<evidence type="ECO:0000313" key="3">
    <source>
        <dbReference type="Proteomes" id="UP001301769"/>
    </source>
</evidence>
<reference evidence="2" key="1">
    <citation type="journal article" date="2023" name="Mol. Phylogenet. Evol.">
        <title>Genome-scale phylogeny and comparative genomics of the fungal order Sordariales.</title>
        <authorList>
            <person name="Hensen N."/>
            <person name="Bonometti L."/>
            <person name="Westerberg I."/>
            <person name="Brannstrom I.O."/>
            <person name="Guillou S."/>
            <person name="Cros-Aarteil S."/>
            <person name="Calhoun S."/>
            <person name="Haridas S."/>
            <person name="Kuo A."/>
            <person name="Mondo S."/>
            <person name="Pangilinan J."/>
            <person name="Riley R."/>
            <person name="LaButti K."/>
            <person name="Andreopoulos B."/>
            <person name="Lipzen A."/>
            <person name="Chen C."/>
            <person name="Yan M."/>
            <person name="Daum C."/>
            <person name="Ng V."/>
            <person name="Clum A."/>
            <person name="Steindorff A."/>
            <person name="Ohm R.A."/>
            <person name="Martin F."/>
            <person name="Silar P."/>
            <person name="Natvig D.O."/>
            <person name="Lalanne C."/>
            <person name="Gautier V."/>
            <person name="Ament-Velasquez S.L."/>
            <person name="Kruys A."/>
            <person name="Hutchinson M.I."/>
            <person name="Powell A.J."/>
            <person name="Barry K."/>
            <person name="Miller A.N."/>
            <person name="Grigoriev I.V."/>
            <person name="Debuchy R."/>
            <person name="Gladieux P."/>
            <person name="Hiltunen Thoren M."/>
            <person name="Johannesson H."/>
        </authorList>
    </citation>
    <scope>NUCLEOTIDE SEQUENCE</scope>
    <source>
        <strain evidence="2">PSN293</strain>
    </source>
</reference>
<feature type="transmembrane region" description="Helical" evidence="1">
    <location>
        <begin position="116"/>
        <end position="139"/>
    </location>
</feature>
<name>A0AAN6Y8V7_9PEZI</name>
<accession>A0AAN6Y8V7</accession>
<organism evidence="2 3">
    <name type="scientific">Rhypophila decipiens</name>
    <dbReference type="NCBI Taxonomy" id="261697"/>
    <lineage>
        <taxon>Eukaryota</taxon>
        <taxon>Fungi</taxon>
        <taxon>Dikarya</taxon>
        <taxon>Ascomycota</taxon>
        <taxon>Pezizomycotina</taxon>
        <taxon>Sordariomycetes</taxon>
        <taxon>Sordariomycetidae</taxon>
        <taxon>Sordariales</taxon>
        <taxon>Naviculisporaceae</taxon>
        <taxon>Rhypophila</taxon>
    </lineage>
</organism>
<gene>
    <name evidence="2" type="ORF">QBC37DRAFT_319829</name>
</gene>
<evidence type="ECO:0000256" key="1">
    <source>
        <dbReference type="SAM" id="Phobius"/>
    </source>
</evidence>